<name>A0ABY9PIV7_SERFO</name>
<protein>
    <submittedName>
        <fullName evidence="3">Phage tail protein</fullName>
    </submittedName>
</protein>
<evidence type="ECO:0000256" key="1">
    <source>
        <dbReference type="SAM" id="MobiDB-lite"/>
    </source>
</evidence>
<evidence type="ECO:0000313" key="4">
    <source>
        <dbReference type="Proteomes" id="UP001235341"/>
    </source>
</evidence>
<keyword evidence="4" id="KW-1185">Reference proteome</keyword>
<dbReference type="EMBL" id="CP133586">
    <property type="protein sequence ID" value="WMT13342.1"/>
    <property type="molecule type" value="Genomic_DNA"/>
</dbReference>
<sequence>MQKVGSTTDTADANGEWTNGNVAQGVSPTVINAAILNTHQRELVNIVESAGMQLDPNDDGQVLKAINKNVGGGRLLNIQTFNTSGIYTPSQGTKFIVVEVQGAGGGSGGVPETGVSSVAASGGGGAGAYAKSMINSNFSGVTVTIGAGGLAGASGGGPGGNGGSSSFGSLIICPGGSGGLTTGFSAVPFPTSRGGSIETAAPTGGNIISAKGKPGGGTTIINETVGTLGFGAASVYSGGGNGGGETGAYGSGACGVSNFSSHPATSGFAGGAGVVIVWEYT</sequence>
<evidence type="ECO:0000313" key="3">
    <source>
        <dbReference type="EMBL" id="WMT13342.1"/>
    </source>
</evidence>
<reference evidence="3 4" key="1">
    <citation type="submission" date="2023-08" db="EMBL/GenBank/DDBJ databases">
        <title>Complete Genome and Methylome dissection of Serratia fonticola NEB369.</title>
        <authorList>
            <person name="Fomenkov A."/>
            <person name="Roberts R.D."/>
        </authorList>
    </citation>
    <scope>NUCLEOTIDE SEQUENCE [LARGE SCALE GENOMIC DNA]</scope>
    <source>
        <strain evidence="3 4">NEB369</strain>
    </source>
</reference>
<organism evidence="3 4">
    <name type="scientific">Serratia fonticola</name>
    <dbReference type="NCBI Taxonomy" id="47917"/>
    <lineage>
        <taxon>Bacteria</taxon>
        <taxon>Pseudomonadati</taxon>
        <taxon>Pseudomonadota</taxon>
        <taxon>Gammaproteobacteria</taxon>
        <taxon>Enterobacterales</taxon>
        <taxon>Yersiniaceae</taxon>
        <taxon>Serratia</taxon>
    </lineage>
</organism>
<dbReference type="RefSeq" id="WP_309205113.1">
    <property type="nucleotide sequence ID" value="NZ_CP133586.1"/>
</dbReference>
<accession>A0ABY9PIV7</accession>
<evidence type="ECO:0000259" key="2">
    <source>
        <dbReference type="Pfam" id="PF21722"/>
    </source>
</evidence>
<dbReference type="InterPro" id="IPR049304">
    <property type="entry name" value="Gly_rich_dom"/>
</dbReference>
<dbReference type="Pfam" id="PF21722">
    <property type="entry name" value="Gly_rich_2"/>
    <property type="match status" value="1"/>
</dbReference>
<feature type="region of interest" description="Disordered" evidence="1">
    <location>
        <begin position="1"/>
        <end position="23"/>
    </location>
</feature>
<gene>
    <name evidence="3" type="ORF">RFB13_19185</name>
</gene>
<dbReference type="Proteomes" id="UP001235341">
    <property type="component" value="Chromosome"/>
</dbReference>
<feature type="domain" description="Glycine-rich" evidence="2">
    <location>
        <begin position="86"/>
        <end position="277"/>
    </location>
</feature>
<proteinExistence type="predicted"/>